<dbReference type="Proteomes" id="UP000241434">
    <property type="component" value="Unassembled WGS sequence"/>
</dbReference>
<dbReference type="Pfam" id="PF14579">
    <property type="entry name" value="HHH_6"/>
    <property type="match status" value="1"/>
</dbReference>
<dbReference type="Pfam" id="PF00929">
    <property type="entry name" value="RNase_T"/>
    <property type="match status" value="1"/>
</dbReference>
<evidence type="ECO:0000256" key="7">
    <source>
        <dbReference type="ARBA" id="ARBA00022801"/>
    </source>
</evidence>
<dbReference type="InterPro" id="IPR012340">
    <property type="entry name" value="NA-bd_OB-fold"/>
</dbReference>
<dbReference type="InterPro" id="IPR012337">
    <property type="entry name" value="RNaseH-like_sf"/>
</dbReference>
<keyword evidence="3 11" id="KW-0808">Transferase</keyword>
<dbReference type="Pfam" id="PF07733">
    <property type="entry name" value="DNA_pol3_alpha"/>
    <property type="match status" value="2"/>
</dbReference>
<dbReference type="InterPro" id="IPR006054">
    <property type="entry name" value="DnaQ"/>
</dbReference>
<dbReference type="CDD" id="cd06127">
    <property type="entry name" value="DEDDh"/>
    <property type="match status" value="1"/>
</dbReference>
<dbReference type="SMART" id="SM00481">
    <property type="entry name" value="POLIIIAc"/>
    <property type="match status" value="1"/>
</dbReference>
<dbReference type="GO" id="GO:0006261">
    <property type="term" value="P:DNA-templated DNA replication"/>
    <property type="evidence" value="ECO:0007669"/>
    <property type="project" value="UniProtKB-UniRule"/>
</dbReference>
<dbReference type="InterPro" id="IPR003141">
    <property type="entry name" value="Pol/His_phosphatase_N"/>
</dbReference>
<protein>
    <recommendedName>
        <fullName evidence="11">DNA polymerase III PolC-type</fullName>
        <shortName evidence="11">PolIII</shortName>
        <ecNumber evidence="11">2.7.7.7</ecNumber>
    </recommendedName>
</protein>
<dbReference type="EC" id="2.7.7.7" evidence="11"/>
<accession>A0A2P7Q194</accession>
<feature type="domain" description="Polymerase/histidinol phosphatase N-terminal" evidence="14">
    <location>
        <begin position="337"/>
        <end position="404"/>
    </location>
</feature>
<keyword evidence="9 11" id="KW-0239">DNA-directed DNA polymerase</keyword>
<comment type="catalytic activity">
    <reaction evidence="10 11">
        <text>DNA(n) + a 2'-deoxyribonucleoside 5'-triphosphate = DNA(n+1) + diphosphate</text>
        <dbReference type="Rhea" id="RHEA:22508"/>
        <dbReference type="Rhea" id="RHEA-COMP:17339"/>
        <dbReference type="Rhea" id="RHEA-COMP:17340"/>
        <dbReference type="ChEBI" id="CHEBI:33019"/>
        <dbReference type="ChEBI" id="CHEBI:61560"/>
        <dbReference type="ChEBI" id="CHEBI:173112"/>
        <dbReference type="EC" id="2.7.7.7"/>
    </reaction>
</comment>
<evidence type="ECO:0000259" key="13">
    <source>
        <dbReference type="SMART" id="SM00479"/>
    </source>
</evidence>
<dbReference type="Gene3D" id="3.30.1900.20">
    <property type="match status" value="2"/>
</dbReference>
<keyword evidence="12" id="KW-0175">Coiled coil</keyword>
<evidence type="ECO:0000256" key="1">
    <source>
        <dbReference type="ARBA" id="ARBA00003452"/>
    </source>
</evidence>
<dbReference type="HAMAP" id="MF_00356">
    <property type="entry name" value="DNApol_PolC"/>
    <property type="match status" value="1"/>
</dbReference>
<dbReference type="InterPro" id="IPR040982">
    <property type="entry name" value="DNA_pol3_finger"/>
</dbReference>
<comment type="similarity">
    <text evidence="11">Belongs to the DNA polymerase type-C family. PolC subfamily.</text>
</comment>
<dbReference type="InterPro" id="IPR006308">
    <property type="entry name" value="Pol_III_a_PolC-type_gram_pos"/>
</dbReference>
<evidence type="ECO:0000259" key="14">
    <source>
        <dbReference type="SMART" id="SM00481"/>
    </source>
</evidence>
<dbReference type="Pfam" id="PF02811">
    <property type="entry name" value="PHP"/>
    <property type="match status" value="1"/>
</dbReference>
<evidence type="ECO:0000256" key="8">
    <source>
        <dbReference type="ARBA" id="ARBA00022839"/>
    </source>
</evidence>
<evidence type="ECO:0000256" key="9">
    <source>
        <dbReference type="ARBA" id="ARBA00022932"/>
    </source>
</evidence>
<keyword evidence="16" id="KW-1185">Reference proteome</keyword>
<dbReference type="GO" id="GO:0003677">
    <property type="term" value="F:DNA binding"/>
    <property type="evidence" value="ECO:0007669"/>
    <property type="project" value="UniProtKB-UniRule"/>
</dbReference>
<dbReference type="EMBL" id="JYGE01000003">
    <property type="protein sequence ID" value="PSJ31717.1"/>
    <property type="molecule type" value="Genomic_DNA"/>
</dbReference>
<dbReference type="Pfam" id="PF14480">
    <property type="entry name" value="DNA_pol3_a_NI"/>
    <property type="match status" value="1"/>
</dbReference>
<dbReference type="PANTHER" id="PTHR32294">
    <property type="entry name" value="DNA POLYMERASE III SUBUNIT ALPHA"/>
    <property type="match status" value="1"/>
</dbReference>
<dbReference type="Gene3D" id="1.10.150.700">
    <property type="entry name" value="PolC, middle finger domain"/>
    <property type="match status" value="2"/>
</dbReference>
<dbReference type="SUPFAM" id="SSF160975">
    <property type="entry name" value="AF1531-like"/>
    <property type="match status" value="1"/>
</dbReference>
<dbReference type="GO" id="GO:0008408">
    <property type="term" value="F:3'-5' exonuclease activity"/>
    <property type="evidence" value="ECO:0007669"/>
    <property type="project" value="UniProtKB-UniRule"/>
</dbReference>
<comment type="caution">
    <text evidence="15">The sequence shown here is derived from an EMBL/GenBank/DDBJ whole genome shotgun (WGS) entry which is preliminary data.</text>
</comment>
<dbReference type="SMART" id="SM00479">
    <property type="entry name" value="EXOIII"/>
    <property type="match status" value="1"/>
</dbReference>
<evidence type="ECO:0000313" key="15">
    <source>
        <dbReference type="EMBL" id="PSJ31717.1"/>
    </source>
</evidence>
<dbReference type="Pfam" id="PF11490">
    <property type="entry name" value="DNA_pol3_a_NII"/>
    <property type="match status" value="1"/>
</dbReference>
<evidence type="ECO:0000313" key="16">
    <source>
        <dbReference type="Proteomes" id="UP000241434"/>
    </source>
</evidence>
<feature type="coiled-coil region" evidence="12">
    <location>
        <begin position="162"/>
        <end position="192"/>
    </location>
</feature>
<comment type="function">
    <text evidence="1 11">Required for replicative DNA synthesis. This DNA polymerase also exhibits 3' to 5' exonuclease activity.</text>
</comment>
<proteinExistence type="inferred from homology"/>
<dbReference type="InterPro" id="IPR004013">
    <property type="entry name" value="PHP_dom"/>
</dbReference>
<evidence type="ECO:0000256" key="5">
    <source>
        <dbReference type="ARBA" id="ARBA00022705"/>
    </source>
</evidence>
<keyword evidence="8 11" id="KW-0269">Exonuclease</keyword>
<feature type="domain" description="Exonuclease" evidence="13">
    <location>
        <begin position="421"/>
        <end position="586"/>
    </location>
</feature>
<dbReference type="InterPro" id="IPR044923">
    <property type="entry name" value="PolC_middle_finger_sf"/>
</dbReference>
<keyword evidence="5 11" id="KW-0235">DNA replication</keyword>
<dbReference type="InterPro" id="IPR013520">
    <property type="entry name" value="Ribonucl_H"/>
</dbReference>
<dbReference type="Pfam" id="PF17657">
    <property type="entry name" value="DNA_pol3_finger"/>
    <property type="match status" value="1"/>
</dbReference>
<keyword evidence="6 11" id="KW-0540">Nuclease</keyword>
<dbReference type="InterPro" id="IPR004805">
    <property type="entry name" value="DnaE2/DnaE/PolC"/>
</dbReference>
<keyword evidence="2 11" id="KW-0963">Cytoplasm</keyword>
<dbReference type="InterPro" id="IPR028112">
    <property type="entry name" value="DNA_PolC-type_N_I"/>
</dbReference>
<dbReference type="OrthoDB" id="9804290at2"/>
<reference evidence="15" key="1">
    <citation type="thesis" date="2015" institute="Rutgers" country="The State University of New Jersey, 14 College Farm Rd., New Brunswick, NJ, USA">
        <title>Ammonia toxicity in bacteria and its implications for treatment of and resource recovery from highly nitrogenous organic wastes.</title>
        <authorList>
            <person name="Luther A.K."/>
        </authorList>
    </citation>
    <scope>NUCLEOTIDE SEQUENCE</scope>
    <source>
        <strain evidence="15">RT-10B</strain>
    </source>
</reference>
<dbReference type="PANTHER" id="PTHR32294:SF5">
    <property type="entry name" value="DNA POLYMERASE III POLC-TYPE"/>
    <property type="match status" value="1"/>
</dbReference>
<evidence type="ECO:0000256" key="6">
    <source>
        <dbReference type="ARBA" id="ARBA00022722"/>
    </source>
</evidence>
<organism evidence="15 16">
    <name type="scientific">Peptostreptococcus russellii</name>
    <dbReference type="NCBI Taxonomy" id="215200"/>
    <lineage>
        <taxon>Bacteria</taxon>
        <taxon>Bacillati</taxon>
        <taxon>Bacillota</taxon>
        <taxon>Clostridia</taxon>
        <taxon>Peptostreptococcales</taxon>
        <taxon>Peptostreptococcaceae</taxon>
        <taxon>Peptostreptococcus</taxon>
    </lineage>
</organism>
<dbReference type="Gene3D" id="2.40.50.140">
    <property type="entry name" value="Nucleic acid-binding proteins"/>
    <property type="match status" value="1"/>
</dbReference>
<dbReference type="NCBIfam" id="TIGR00573">
    <property type="entry name" value="dnaq"/>
    <property type="match status" value="1"/>
</dbReference>
<dbReference type="Gene3D" id="1.10.150.870">
    <property type="match status" value="1"/>
</dbReference>
<dbReference type="InterPro" id="IPR029460">
    <property type="entry name" value="DNAPol_HHH"/>
</dbReference>
<dbReference type="InterPro" id="IPR024754">
    <property type="entry name" value="DNA_PolC-like_N_II"/>
</dbReference>
<evidence type="ECO:0000256" key="4">
    <source>
        <dbReference type="ARBA" id="ARBA00022695"/>
    </source>
</evidence>
<dbReference type="NCBIfam" id="NF001688">
    <property type="entry name" value="PRK00448.1"/>
    <property type="match status" value="1"/>
</dbReference>
<comment type="subcellular location">
    <subcellularLocation>
        <location evidence="11">Cytoplasm</location>
    </subcellularLocation>
</comment>
<dbReference type="Gene3D" id="3.30.420.10">
    <property type="entry name" value="Ribonuclease H-like superfamily/Ribonuclease H"/>
    <property type="match status" value="1"/>
</dbReference>
<dbReference type="InterPro" id="IPR036397">
    <property type="entry name" value="RNaseH_sf"/>
</dbReference>
<dbReference type="FunFam" id="3.30.420.10:FF:000045">
    <property type="entry name" value="3'-5' exonuclease DinG"/>
    <property type="match status" value="1"/>
</dbReference>
<evidence type="ECO:0000256" key="10">
    <source>
        <dbReference type="ARBA" id="ARBA00049244"/>
    </source>
</evidence>
<dbReference type="CDD" id="cd07435">
    <property type="entry name" value="PHP_PolIIIA_POLC"/>
    <property type="match status" value="1"/>
</dbReference>
<keyword evidence="7 11" id="KW-0378">Hydrolase</keyword>
<dbReference type="InterPro" id="IPR011708">
    <property type="entry name" value="DNA_pol3_alpha_NTPase_dom"/>
</dbReference>
<evidence type="ECO:0000256" key="11">
    <source>
        <dbReference type="HAMAP-Rule" id="MF_00356"/>
    </source>
</evidence>
<dbReference type="SUPFAM" id="SSF53098">
    <property type="entry name" value="Ribonuclease H-like"/>
    <property type="match status" value="1"/>
</dbReference>
<keyword evidence="4 11" id="KW-0548">Nucleotidyltransferase</keyword>
<dbReference type="Gene3D" id="3.20.20.140">
    <property type="entry name" value="Metal-dependent hydrolases"/>
    <property type="match status" value="2"/>
</dbReference>
<evidence type="ECO:0000256" key="12">
    <source>
        <dbReference type="SAM" id="Coils"/>
    </source>
</evidence>
<dbReference type="NCBIfam" id="TIGR01405">
    <property type="entry name" value="polC_Gram_pos"/>
    <property type="match status" value="1"/>
</dbReference>
<dbReference type="GO" id="GO:0003887">
    <property type="term" value="F:DNA-directed DNA polymerase activity"/>
    <property type="evidence" value="ECO:0007669"/>
    <property type="project" value="UniProtKB-UniRule"/>
</dbReference>
<dbReference type="CDD" id="cd04484">
    <property type="entry name" value="polC_OBF"/>
    <property type="match status" value="1"/>
</dbReference>
<name>A0A2P7Q194_9FIRM</name>
<evidence type="ECO:0000256" key="2">
    <source>
        <dbReference type="ARBA" id="ARBA00022490"/>
    </source>
</evidence>
<gene>
    <name evidence="11 15" type="primary">polC</name>
    <name evidence="15" type="ORF">UF10_03560</name>
</gene>
<dbReference type="RefSeq" id="WP_106776456.1">
    <property type="nucleotide sequence ID" value="NZ_JYGE01000003.1"/>
</dbReference>
<sequence>MKNFVEFLESIEITKENLIRGFEEVIIEKTIYKKRTGKCSFYIKSKSILLHDRLDNVWQEMENKLCPPLGSIKLILRVEGLEKKSLKSIMKKYWPNIFYLIKTECPSVLAYGRDLEHLCIEDTLKIKAPNSFIYNRLLDKKIDEKIENMILEELGIEVDVFLEKAKSNINDKNEIEKILEKQELEAQKIISRLEIKSDLEKNIEAEDKYVVEFENDPDIIYGENADAFHKDIKDIDENTNTVSITGKVFTVESKELKNGKTLYSIFITDYSSAICCKVYLNDMNKDSVISQTKVGSYLKLKGDILKNYYTGDIEMNITGIKKEKEVIKKDTSKEKRVELHAHTQMSAMDSVVPVKELINKALDWGHPAVAITDHGVVQAFPDAMNASKGKDIKILYGVEAYLVDDSQDIIQNANDGDFNQRFVVFDIETTGLSPVNDNITEIGAVLVEGGTIKDQFSTFVNPQMDIPYKIQELTGITNEMVEDAPLVEEALADFMEFSKDAIMVAHNADFDAGFIAEKCALVGIEYSHEKIDTLMLARVLLTNIKRFTLDKVCKELGINLKGHHRAVNDAAATAEIFIKFLERFKKDGAKKLSDVNKIYGKVDYTKLRPTHATIYAQNQIGLKHLYELISDSHIEHFYKNPRILKSILLEKREGLIIGSACSSGEVYSAVQRNKSEKEIEKILELYDFIEIMPLENNNYMILNGEVKDEDELKKINKKLVDLGEKYNKPVVATGDVHTMYAYQKIYRNILRYSQGFNFLDSGECLNFRTTDEMLLEFDYLGEEKAYEVVVTNTNKIADMFEEVLPIPDETYPPVIEGSEDELRRMCFEKAYRIYGDPLPELVKARLERELNSIIGNGYAVMYIIANKLVAKSMSDGYLVGSRGSVGSSFAATMSDITEVNPLPAHYICPNPECKHSIFFGVGEIGSGVDLEPKDCPKCDTPMIRDGHDIPFEVFLGFEGDKEPDIDLNFSGVYQPVIHKYTEELFGEGYTYRAGTIGTVKEKTAFGHVKKYSDENNLDYTSAEKSWLSQGCSGVKRTSGQHPGGVMVIPDYKDVHDFTPIQYPANDKESGVKTTHFDYHSISGRILKLDILGHDGPTIIRMLEDMTGIKITDIPLDDKETMSLFTSTKALGVTEEEIDTPVGSLAVPEFGTKFTRQMLIDTQPTTFAELVRISGLSHGTDVWVNNAQDLVRGKIVGLKEVISTRDDIMNYLIFSGLKPKMAFTIMENVRKGRGLKPEFEKAMIDNNVPDWYINSCKKIKYMFPKAHAVAYVMTSFRIAYCKVNYPEAFYATYFTTKVEDFDIELVTRGIDVVKARMEEIRELGNDATTKENSQYTILEVVVEMYARGIEFLKVDLYNSHASEFHIAGKGKILPPMVSLQGMGQNAAESIIEARKEGEFLSKEDLLKRTKVSKTVVEKLTEHGTLKDMSEKNQISFF</sequence>
<evidence type="ECO:0000256" key="3">
    <source>
        <dbReference type="ARBA" id="ARBA00022679"/>
    </source>
</evidence>
<dbReference type="GO" id="GO:0005737">
    <property type="term" value="C:cytoplasm"/>
    <property type="evidence" value="ECO:0007669"/>
    <property type="project" value="UniProtKB-SubCell"/>
</dbReference>